<evidence type="ECO:0000313" key="1">
    <source>
        <dbReference type="EMBL" id="UTD14258.1"/>
    </source>
</evidence>
<protein>
    <submittedName>
        <fullName evidence="1">Uncharacterized protein</fullName>
    </submittedName>
</protein>
<dbReference type="AlphaFoldDB" id="A0AAE9MM05"/>
<dbReference type="EMBL" id="CP050861">
    <property type="protein sequence ID" value="UTD14258.1"/>
    <property type="molecule type" value="Genomic_DNA"/>
</dbReference>
<accession>A0AAE9MM05</accession>
<evidence type="ECO:0000313" key="2">
    <source>
        <dbReference type="Proteomes" id="UP001056837"/>
    </source>
</evidence>
<proteinExistence type="predicted"/>
<gene>
    <name evidence="1" type="ORF">HER15_01665</name>
</gene>
<name>A0AAE9MM05_9FLAO</name>
<sequence length="106" mass="12455">MKKLTVSAWNDGKHNQQGNGYEIRVGVKGRDFFEENISEINLSIENSSFFKVKITSGFWKDCPEFRDKRIGEWLIENNFAFWKKGMPPKFYLTVLGNNQFLLEKID</sequence>
<reference evidence="1" key="1">
    <citation type="submission" date="2020-04" db="EMBL/GenBank/DDBJ databases">
        <title>Tenacibaculum mesophilum bac2.</title>
        <authorList>
            <person name="Li M."/>
        </authorList>
    </citation>
    <scope>NUCLEOTIDE SEQUENCE</scope>
    <source>
        <strain evidence="1">Bac2</strain>
    </source>
</reference>
<organism evidence="1 2">
    <name type="scientific">Tenacibaculum mesophilum</name>
    <dbReference type="NCBI Taxonomy" id="104268"/>
    <lineage>
        <taxon>Bacteria</taxon>
        <taxon>Pseudomonadati</taxon>
        <taxon>Bacteroidota</taxon>
        <taxon>Flavobacteriia</taxon>
        <taxon>Flavobacteriales</taxon>
        <taxon>Flavobacteriaceae</taxon>
        <taxon>Tenacibaculum</taxon>
    </lineage>
</organism>
<dbReference type="Proteomes" id="UP001056837">
    <property type="component" value="Chromosome"/>
</dbReference>
<dbReference type="RefSeq" id="WP_253680109.1">
    <property type="nucleotide sequence ID" value="NZ_CP050861.1"/>
</dbReference>